<name>A0A8X6M7N0_NEPPI</name>
<dbReference type="EMBL" id="BMAW01041425">
    <property type="protein sequence ID" value="GFS28477.1"/>
    <property type="molecule type" value="Genomic_DNA"/>
</dbReference>
<comment type="caution">
    <text evidence="2">The sequence shown here is derived from an EMBL/GenBank/DDBJ whole genome shotgun (WGS) entry which is preliminary data.</text>
</comment>
<dbReference type="Proteomes" id="UP000887013">
    <property type="component" value="Unassembled WGS sequence"/>
</dbReference>
<sequence length="99" mass="10954">MDSPRLQLQHKKGAVDETGGQSNYHSILFVIIIEPKCIGTLEIPMTNNRRSRESDLMVFLLRQLSLTVHTDKSVCRGTSLVHTGISLINLFSTKGSASN</sequence>
<reference evidence="2" key="1">
    <citation type="submission" date="2020-08" db="EMBL/GenBank/DDBJ databases">
        <title>Multicomponent nature underlies the extraordinary mechanical properties of spider dragline silk.</title>
        <authorList>
            <person name="Kono N."/>
            <person name="Nakamura H."/>
            <person name="Mori M."/>
            <person name="Yoshida Y."/>
            <person name="Ohtoshi R."/>
            <person name="Malay A.D."/>
            <person name="Moran D.A.P."/>
            <person name="Tomita M."/>
            <person name="Numata K."/>
            <person name="Arakawa K."/>
        </authorList>
    </citation>
    <scope>NUCLEOTIDE SEQUENCE</scope>
</reference>
<organism evidence="2 3">
    <name type="scientific">Nephila pilipes</name>
    <name type="common">Giant wood spider</name>
    <name type="synonym">Nephila maculata</name>
    <dbReference type="NCBI Taxonomy" id="299642"/>
    <lineage>
        <taxon>Eukaryota</taxon>
        <taxon>Metazoa</taxon>
        <taxon>Ecdysozoa</taxon>
        <taxon>Arthropoda</taxon>
        <taxon>Chelicerata</taxon>
        <taxon>Arachnida</taxon>
        <taxon>Araneae</taxon>
        <taxon>Araneomorphae</taxon>
        <taxon>Entelegynae</taxon>
        <taxon>Araneoidea</taxon>
        <taxon>Nephilidae</taxon>
        <taxon>Nephila</taxon>
    </lineage>
</organism>
<keyword evidence="3" id="KW-1185">Reference proteome</keyword>
<evidence type="ECO:0000256" key="1">
    <source>
        <dbReference type="SAM" id="MobiDB-lite"/>
    </source>
</evidence>
<protein>
    <submittedName>
        <fullName evidence="2">Uncharacterized protein</fullName>
    </submittedName>
</protein>
<accession>A0A8X6M7N0</accession>
<feature type="region of interest" description="Disordered" evidence="1">
    <location>
        <begin position="1"/>
        <end position="20"/>
    </location>
</feature>
<gene>
    <name evidence="2" type="ORF">NPIL_76861</name>
</gene>
<evidence type="ECO:0000313" key="2">
    <source>
        <dbReference type="EMBL" id="GFS28477.1"/>
    </source>
</evidence>
<proteinExistence type="predicted"/>
<dbReference type="AlphaFoldDB" id="A0A8X6M7N0"/>
<evidence type="ECO:0000313" key="3">
    <source>
        <dbReference type="Proteomes" id="UP000887013"/>
    </source>
</evidence>